<dbReference type="InterPro" id="IPR002701">
    <property type="entry name" value="CM_II_prokaryot"/>
</dbReference>
<dbReference type="Pfam" id="PF01817">
    <property type="entry name" value="CM_2"/>
    <property type="match status" value="1"/>
</dbReference>
<dbReference type="PANTHER" id="PTHR38041">
    <property type="entry name" value="CHORISMATE MUTASE"/>
    <property type="match status" value="1"/>
</dbReference>
<dbReference type="InterPro" id="IPR051331">
    <property type="entry name" value="Chorismate_mutase-related"/>
</dbReference>
<dbReference type="SUPFAM" id="SSF48600">
    <property type="entry name" value="Chorismate mutase II"/>
    <property type="match status" value="1"/>
</dbReference>
<reference evidence="4 5" key="1">
    <citation type="submission" date="2017-09" db="EMBL/GenBank/DDBJ databases">
        <authorList>
            <person name="Jakob F."/>
        </authorList>
    </citation>
    <scope>NUCLEOTIDE SEQUENCE [LARGE SCALE GENOMIC DNA]</scope>
    <source>
        <strain evidence="4 5">TMW 2.1880</strain>
    </source>
</reference>
<evidence type="ECO:0000313" key="4">
    <source>
        <dbReference type="EMBL" id="MBA5724888.1"/>
    </source>
</evidence>
<name>A0ABR5ZKQ7_9PROT</name>
<evidence type="ECO:0000256" key="2">
    <source>
        <dbReference type="ARBA" id="ARBA00023235"/>
    </source>
</evidence>
<gene>
    <name evidence="4" type="ORF">CPA57_01145</name>
</gene>
<dbReference type="InterPro" id="IPR036263">
    <property type="entry name" value="Chorismate_II_sf"/>
</dbReference>
<evidence type="ECO:0000313" key="5">
    <source>
        <dbReference type="Proteomes" id="UP001516390"/>
    </source>
</evidence>
<sequence length="115" mass="12831">MTSEHDTLLDPTQQLAALRQRIDNIDAALIYMLAERFRCTADVGALKASFHLPACDPAREKEQLTRLRTLANDAGLDEDFTKKFFTFLVGEVIANHKVIASKTRHKSSSSKIVGE</sequence>
<dbReference type="InterPro" id="IPR036979">
    <property type="entry name" value="CM_dom_sf"/>
</dbReference>
<protein>
    <recommendedName>
        <fullName evidence="1">chorismate mutase</fullName>
        <ecNumber evidence="1">5.4.99.5</ecNumber>
    </recommendedName>
</protein>
<dbReference type="Proteomes" id="UP001516390">
    <property type="component" value="Unassembled WGS sequence"/>
</dbReference>
<dbReference type="InterPro" id="IPR010951">
    <property type="entry name" value="CM_bact"/>
</dbReference>
<accession>A0ABR5ZKQ7</accession>
<dbReference type="PANTHER" id="PTHR38041:SF1">
    <property type="entry name" value="CHORISMATE MUTASE"/>
    <property type="match status" value="1"/>
</dbReference>
<keyword evidence="2" id="KW-0413">Isomerase</keyword>
<dbReference type="EC" id="5.4.99.5" evidence="1"/>
<dbReference type="SMART" id="SM00830">
    <property type="entry name" value="CM_2"/>
    <property type="match status" value="1"/>
</dbReference>
<evidence type="ECO:0000256" key="1">
    <source>
        <dbReference type="ARBA" id="ARBA00012404"/>
    </source>
</evidence>
<organism evidence="4 5">
    <name type="scientific">Bombella favorum</name>
    <dbReference type="NCBI Taxonomy" id="2039164"/>
    <lineage>
        <taxon>Bacteria</taxon>
        <taxon>Pseudomonadati</taxon>
        <taxon>Pseudomonadota</taxon>
        <taxon>Alphaproteobacteria</taxon>
        <taxon>Acetobacterales</taxon>
        <taxon>Acetobacteraceae</taxon>
        <taxon>Bombella</taxon>
    </lineage>
</organism>
<dbReference type="NCBIfam" id="TIGR01795">
    <property type="entry name" value="CM_mono_cladeE"/>
    <property type="match status" value="1"/>
</dbReference>
<dbReference type="NCBIfam" id="NF006691">
    <property type="entry name" value="PRK09239.1"/>
    <property type="match status" value="1"/>
</dbReference>
<dbReference type="PROSITE" id="PS51168">
    <property type="entry name" value="CHORISMATE_MUT_2"/>
    <property type="match status" value="1"/>
</dbReference>
<feature type="domain" description="Chorismate mutase" evidence="3">
    <location>
        <begin position="9"/>
        <end position="100"/>
    </location>
</feature>
<keyword evidence="5" id="KW-1185">Reference proteome</keyword>
<dbReference type="RefSeq" id="WP_182080750.1">
    <property type="nucleotide sequence ID" value="NZ_NWUS01000001.1"/>
</dbReference>
<evidence type="ECO:0000259" key="3">
    <source>
        <dbReference type="PROSITE" id="PS51168"/>
    </source>
</evidence>
<dbReference type="EMBL" id="NWUS01000001">
    <property type="protein sequence ID" value="MBA5724888.1"/>
    <property type="molecule type" value="Genomic_DNA"/>
</dbReference>
<proteinExistence type="predicted"/>
<comment type="caution">
    <text evidence="4">The sequence shown here is derived from an EMBL/GenBank/DDBJ whole genome shotgun (WGS) entry which is preliminary data.</text>
</comment>
<dbReference type="Gene3D" id="1.20.59.10">
    <property type="entry name" value="Chorismate mutase"/>
    <property type="match status" value="1"/>
</dbReference>